<dbReference type="AlphaFoldDB" id="A0A1V0GMS1"/>
<evidence type="ECO:0000313" key="3">
    <source>
        <dbReference type="Proteomes" id="UP000191257"/>
    </source>
</evidence>
<dbReference type="KEGG" id="pye:A6J80_01135"/>
<accession>A0A1V0GMS1</accession>
<evidence type="ECO:0000313" key="1">
    <source>
        <dbReference type="EMBL" id="ARC35157.1"/>
    </source>
</evidence>
<dbReference type="RefSeq" id="WP_080620161.1">
    <property type="nucleotide sequence ID" value="NZ_CALTWI010000022.1"/>
</dbReference>
<dbReference type="Proteomes" id="UP000272010">
    <property type="component" value="Plasmid pYEE4"/>
</dbReference>
<reference evidence="2" key="3">
    <citation type="journal article" date="2018" name="Front. Microbiol.">
        <title>Genome Structure of the Opportunistic Pathogen Paracoccus yeei (Alphaproteobacteria) and Identification of Putative Virulence Factors.</title>
        <authorList>
            <person name="Lasek R."/>
            <person name="Szuplewska M."/>
            <person name="Mitura M."/>
            <person name="Decewicz P."/>
            <person name="Chmielowska C."/>
            <person name="Pawlot A."/>
            <person name="Sentkowska D."/>
            <person name="Czarnecki J."/>
            <person name="Bartosik D."/>
        </authorList>
    </citation>
    <scope>NUCLEOTIDE SEQUENCE</scope>
    <source>
        <strain evidence="2">CCUG 32053</strain>
        <plasmid evidence="2">pYEE4</plasmid>
    </source>
</reference>
<organism evidence="1 3">
    <name type="scientific">Paracoccus yeei</name>
    <dbReference type="NCBI Taxonomy" id="147645"/>
    <lineage>
        <taxon>Bacteria</taxon>
        <taxon>Pseudomonadati</taxon>
        <taxon>Pseudomonadota</taxon>
        <taxon>Alphaproteobacteria</taxon>
        <taxon>Rhodobacterales</taxon>
        <taxon>Paracoccaceae</taxon>
        <taxon>Paracoccus</taxon>
    </lineage>
</organism>
<sequence>MQPHPTAPPAGPGSAPAGAAQACRFGRIEDARLFGRAVPRRIEVELLPAVTEVGNGFLLACRVLSEPRRPDLRISISFQRAQIWHDTTGPEVLALLAALRAEGPLGSDTPVLRMTFEGAELERTLMSERGRKYSFTVFEAARWFYRRDGRPVTGGLPVQVSG</sequence>
<evidence type="ECO:0000313" key="2">
    <source>
        <dbReference type="EMBL" id="AYF04026.1"/>
    </source>
</evidence>
<geneLocation type="plasmid" evidence="2">
    <name>pYEE4</name>
</geneLocation>
<protein>
    <submittedName>
        <fullName evidence="1">Uncharacterized protein</fullName>
    </submittedName>
</protein>
<proteinExistence type="predicted"/>
<dbReference type="Proteomes" id="UP000191257">
    <property type="component" value="Plasmid unnamed1"/>
</dbReference>
<gene>
    <name evidence="1" type="ORF">A6J80_01135</name>
    <name evidence="2" type="ORF">PY32053_04527</name>
</gene>
<reference evidence="4" key="4">
    <citation type="submission" date="2018-07" db="EMBL/GenBank/DDBJ databases">
        <title>Genome Structure of the Opportunistic Pathogen Paracoccus yeei (Alphaproteobacteria) and Identification of Putative Virulence Factors.</title>
        <authorList>
            <person name="Lasek R."/>
            <person name="Szuplewska M."/>
            <person name="Mitura M."/>
            <person name="Decewicz P."/>
            <person name="Chmielowska C."/>
            <person name="Pawlot A."/>
            <person name="Sentkowska D."/>
            <person name="Czarnecki J."/>
            <person name="Bartosik D."/>
        </authorList>
    </citation>
    <scope>NUCLEOTIDE SEQUENCE [LARGE SCALE GENOMIC DNA]</scope>
    <source>
        <strain evidence="4">CCUG 32053</strain>
        <plasmid evidence="4">pyee4</plasmid>
    </source>
</reference>
<geneLocation type="plasmid" evidence="4">
    <name>pyee4</name>
</geneLocation>
<dbReference type="EMBL" id="CP031082">
    <property type="protein sequence ID" value="AYF04026.1"/>
    <property type="molecule type" value="Genomic_DNA"/>
</dbReference>
<geneLocation type="plasmid" evidence="1">
    <name>unnamed1</name>
</geneLocation>
<reference evidence="3" key="1">
    <citation type="submission" date="2017-03" db="EMBL/GenBank/DDBJ databases">
        <title>FDA dAtabase for Regulatory Grade micrObial Sequences (FDA-ARGOS): Supporting development and validation of Infectious Disease Dx tests.</title>
        <authorList>
            <person name="Minogue T."/>
            <person name="Wolcott M."/>
            <person name="Wasieloski L."/>
            <person name="Aguilar W."/>
            <person name="Moore D."/>
            <person name="Tallon L."/>
            <person name="Sadzewicz L."/>
            <person name="Sengamalay N."/>
            <person name="Ott S."/>
            <person name="Godinez A."/>
            <person name="Nagaraj S."/>
            <person name="Nadendla S."/>
            <person name="Geyer C."/>
            <person name="Sichtig H."/>
        </authorList>
    </citation>
    <scope>NUCLEOTIDE SEQUENCE [LARGE SCALE GENOMIC DNA]</scope>
    <source>
        <strain evidence="3">FDAARGOS_252</strain>
        <plasmid evidence="3">Plasmid unnamed1</plasmid>
    </source>
</reference>
<name>A0A1V0GMS1_9RHOB</name>
<keyword evidence="1" id="KW-0614">Plasmid</keyword>
<reference evidence="1" key="2">
    <citation type="submission" date="2017-12" db="EMBL/GenBank/DDBJ databases">
        <title>FDA dAtabase for Regulatory Grade micrObial Sequences (FDA-ARGOS): Supporting development and validation of Infectious Disease Dx tests.</title>
        <authorList>
            <person name="Campos J."/>
            <person name="Goldberg B."/>
            <person name="Tallon L."/>
            <person name="Sadzewicz L."/>
            <person name="Sengamalay N."/>
            <person name="Ott S."/>
            <person name="Godinez A."/>
            <person name="Nagaraj S."/>
            <person name="Vyas G."/>
            <person name="Aluvathingal J."/>
            <person name="Nadendla S."/>
            <person name="Geyer C."/>
            <person name="Nandy P."/>
            <person name="Hobson J."/>
            <person name="Sichtig H."/>
        </authorList>
    </citation>
    <scope>NUCLEOTIDE SEQUENCE</scope>
    <source>
        <strain evidence="1">FDAARGOS_252</strain>
        <plasmid evidence="1">unnamed1</plasmid>
    </source>
</reference>
<keyword evidence="3" id="KW-1185">Reference proteome</keyword>
<dbReference type="EMBL" id="CP020441">
    <property type="protein sequence ID" value="ARC35157.1"/>
    <property type="molecule type" value="Genomic_DNA"/>
</dbReference>
<evidence type="ECO:0000313" key="4">
    <source>
        <dbReference type="Proteomes" id="UP000272010"/>
    </source>
</evidence>